<dbReference type="InterPro" id="IPR007048">
    <property type="entry name" value="IraD/Gp25-like"/>
</dbReference>
<proteinExistence type="predicted"/>
<feature type="domain" description="IraD/Gp25-like" evidence="2">
    <location>
        <begin position="26"/>
        <end position="116"/>
    </location>
</feature>
<feature type="compositionally biased region" description="Basic and acidic residues" evidence="1">
    <location>
        <begin position="131"/>
        <end position="140"/>
    </location>
</feature>
<protein>
    <submittedName>
        <fullName evidence="3">GPW/gp25 family protein</fullName>
    </submittedName>
</protein>
<dbReference type="Proteomes" id="UP001596083">
    <property type="component" value="Unassembled WGS sequence"/>
</dbReference>
<keyword evidence="4" id="KW-1185">Reference proteome</keyword>
<name>A0ABW0Z2G8_9ACTN</name>
<dbReference type="EMBL" id="JBHSPB010000011">
    <property type="protein sequence ID" value="MFC5722282.1"/>
    <property type="molecule type" value="Genomic_DNA"/>
</dbReference>
<evidence type="ECO:0000259" key="2">
    <source>
        <dbReference type="Pfam" id="PF04965"/>
    </source>
</evidence>
<evidence type="ECO:0000256" key="1">
    <source>
        <dbReference type="SAM" id="MobiDB-lite"/>
    </source>
</evidence>
<dbReference type="RefSeq" id="WP_390317667.1">
    <property type="nucleotide sequence ID" value="NZ_JBHSPB010000011.1"/>
</dbReference>
<evidence type="ECO:0000313" key="4">
    <source>
        <dbReference type="Proteomes" id="UP001596083"/>
    </source>
</evidence>
<reference evidence="4" key="1">
    <citation type="journal article" date="2019" name="Int. J. Syst. Evol. Microbiol.">
        <title>The Global Catalogue of Microorganisms (GCM) 10K type strain sequencing project: providing services to taxonomists for standard genome sequencing and annotation.</title>
        <authorList>
            <consortium name="The Broad Institute Genomics Platform"/>
            <consortium name="The Broad Institute Genome Sequencing Center for Infectious Disease"/>
            <person name="Wu L."/>
            <person name="Ma J."/>
        </authorList>
    </citation>
    <scope>NUCLEOTIDE SEQUENCE [LARGE SCALE GENOMIC DNA]</scope>
    <source>
        <strain evidence="4">CGMCC 4.7304</strain>
    </source>
</reference>
<organism evidence="3 4">
    <name type="scientific">Streptomyces gamaensis</name>
    <dbReference type="NCBI Taxonomy" id="1763542"/>
    <lineage>
        <taxon>Bacteria</taxon>
        <taxon>Bacillati</taxon>
        <taxon>Actinomycetota</taxon>
        <taxon>Actinomycetes</taxon>
        <taxon>Kitasatosporales</taxon>
        <taxon>Streptomycetaceae</taxon>
        <taxon>Streptomyces</taxon>
    </lineage>
</organism>
<accession>A0ABW0Z2G8</accession>
<dbReference type="Pfam" id="PF04965">
    <property type="entry name" value="GPW_gp25"/>
    <property type="match status" value="1"/>
</dbReference>
<dbReference type="Gene3D" id="3.10.450.40">
    <property type="match status" value="1"/>
</dbReference>
<comment type="caution">
    <text evidence="3">The sequence shown here is derived from an EMBL/GenBank/DDBJ whole genome shotgun (WGS) entry which is preliminary data.</text>
</comment>
<gene>
    <name evidence="3" type="ORF">ACFP1Z_19130</name>
</gene>
<feature type="region of interest" description="Disordered" evidence="1">
    <location>
        <begin position="131"/>
        <end position="154"/>
    </location>
</feature>
<dbReference type="SUPFAM" id="SSF160719">
    <property type="entry name" value="gpW/gp25-like"/>
    <property type="match status" value="1"/>
</dbReference>
<sequence length="154" mass="16504">MSDFFIGRGWAFPLGVSPSGGVAMAEGSADVEQAIRLILGTEPGERPMRPEFGCAIRDRVFGSFDASASGAIAHEVRRALERWEPRIVVDDVIAAQAAGQQEVLEIQIAYHLAGTNSRRNLVHPFYVIPAHEGEGPDRSEQAGTVPQGDDHAAA</sequence>
<evidence type="ECO:0000313" key="3">
    <source>
        <dbReference type="EMBL" id="MFC5722282.1"/>
    </source>
</evidence>